<protein>
    <recommendedName>
        <fullName evidence="3">DUF1501 domain-containing protein</fullName>
    </recommendedName>
</protein>
<dbReference type="PANTHER" id="PTHR43737:SF1">
    <property type="entry name" value="DUF1501 DOMAIN-CONTAINING PROTEIN"/>
    <property type="match status" value="1"/>
</dbReference>
<dbReference type="PANTHER" id="PTHR43737">
    <property type="entry name" value="BLL7424 PROTEIN"/>
    <property type="match status" value="1"/>
</dbReference>
<organism evidence="1 2">
    <name type="scientific">Cupriavidus numazuensis</name>
    <dbReference type="NCBI Taxonomy" id="221992"/>
    <lineage>
        <taxon>Bacteria</taxon>
        <taxon>Pseudomonadati</taxon>
        <taxon>Pseudomonadota</taxon>
        <taxon>Betaproteobacteria</taxon>
        <taxon>Burkholderiales</taxon>
        <taxon>Burkholderiaceae</taxon>
        <taxon>Cupriavidus</taxon>
    </lineage>
</organism>
<reference evidence="1 2" key="1">
    <citation type="submission" date="2021-03" db="EMBL/GenBank/DDBJ databases">
        <authorList>
            <person name="Peeters C."/>
        </authorList>
    </citation>
    <scope>NUCLEOTIDE SEQUENCE [LARGE SCALE GENOMIC DNA]</scope>
    <source>
        <strain evidence="1 2">LMG 26411</strain>
    </source>
</reference>
<accession>A0ABN7Q8C3</accession>
<sequence>MKRREWLKTIGNAGLALALPSVVSRVYALPAQADARFLLVFLRGAYDATSVLVPAGSDFYYASRPNIAIRRPVPAGAEPDPAAAVALAPAFASDSSRRGIGDWALHPALADTMLPLWNRQQLAFVPFAGTHDMSRSHFETQDSIEAGMSGTGDARHDAASLRGSGFLNRLAQSMGGRAAPVAFTDGLPMVLSGSQDVPNVSLKGTGRTPFDARQTRALAQMYRGTRFESLIDEGFELRQTVAEQAQAMQARTAMGTTAGGMDSAAARMQDMQAANRRSLSARGFEIEARRMAGLMRDKFNLGFVDVGGWDTHVNQGAAQGQLANLLDNLGRGLAGFAQEMGPAWNKTTVVVVSEFGRTFRENGSRGTDHGHGTVYWVAGGAVRGGRIAGEQVAVEAATLNQNRDYPVRNEYRAMLGGLFRQLYGLDEARLAQVFPGVRAQDLGLV</sequence>
<dbReference type="InterPro" id="IPR010869">
    <property type="entry name" value="DUF1501"/>
</dbReference>
<dbReference type="Pfam" id="PF07394">
    <property type="entry name" value="DUF1501"/>
    <property type="match status" value="1"/>
</dbReference>
<dbReference type="RefSeq" id="WP_211956686.1">
    <property type="nucleotide sequence ID" value="NZ_CAJPVI010000044.1"/>
</dbReference>
<evidence type="ECO:0000313" key="1">
    <source>
        <dbReference type="EMBL" id="CAG2158096.1"/>
    </source>
</evidence>
<keyword evidence="2" id="KW-1185">Reference proteome</keyword>
<evidence type="ECO:0000313" key="2">
    <source>
        <dbReference type="Proteomes" id="UP000672657"/>
    </source>
</evidence>
<dbReference type="EMBL" id="CAJPVI010000044">
    <property type="protein sequence ID" value="CAG2158096.1"/>
    <property type="molecule type" value="Genomic_DNA"/>
</dbReference>
<dbReference type="Proteomes" id="UP000672657">
    <property type="component" value="Unassembled WGS sequence"/>
</dbReference>
<proteinExistence type="predicted"/>
<comment type="caution">
    <text evidence="1">The sequence shown here is derived from an EMBL/GenBank/DDBJ whole genome shotgun (WGS) entry which is preliminary data.</text>
</comment>
<name>A0ABN7Q8C3_9BURK</name>
<evidence type="ECO:0008006" key="3">
    <source>
        <dbReference type="Google" id="ProtNLM"/>
    </source>
</evidence>
<gene>
    <name evidence="1" type="ORF">LMG26411_05834</name>
</gene>